<reference evidence="1 2" key="1">
    <citation type="submission" date="2020-08" db="EMBL/GenBank/DDBJ databases">
        <title>Genomic Encyclopedia of Type Strains, Phase IV (KMG-IV): sequencing the most valuable type-strain genomes for metagenomic binning, comparative biology and taxonomic classification.</title>
        <authorList>
            <person name="Goeker M."/>
        </authorList>
    </citation>
    <scope>NUCLEOTIDE SEQUENCE [LARGE SCALE GENOMIC DNA]</scope>
    <source>
        <strain evidence="1 2">DSM 23562</strain>
    </source>
</reference>
<dbReference type="EMBL" id="JACHGW010000003">
    <property type="protein sequence ID" value="MBB6051844.1"/>
    <property type="molecule type" value="Genomic_DNA"/>
</dbReference>
<dbReference type="Proteomes" id="UP000520814">
    <property type="component" value="Unassembled WGS sequence"/>
</dbReference>
<comment type="caution">
    <text evidence="1">The sequence shown here is derived from an EMBL/GenBank/DDBJ whole genome shotgun (WGS) entry which is preliminary data.</text>
</comment>
<dbReference type="RefSeq" id="WP_184199686.1">
    <property type="nucleotide sequence ID" value="NZ_JACHGW010000003.1"/>
</dbReference>
<dbReference type="AlphaFoldDB" id="A0A7W9W6V3"/>
<keyword evidence="2" id="KW-1185">Reference proteome</keyword>
<gene>
    <name evidence="1" type="ORF">HNQ39_003654</name>
</gene>
<evidence type="ECO:0000313" key="1">
    <source>
        <dbReference type="EMBL" id="MBB6051844.1"/>
    </source>
</evidence>
<name>A0A7W9W6V3_ARMRO</name>
<organism evidence="1 2">
    <name type="scientific">Armatimonas rosea</name>
    <dbReference type="NCBI Taxonomy" id="685828"/>
    <lineage>
        <taxon>Bacteria</taxon>
        <taxon>Bacillati</taxon>
        <taxon>Armatimonadota</taxon>
        <taxon>Armatimonadia</taxon>
        <taxon>Armatimonadales</taxon>
        <taxon>Armatimonadaceae</taxon>
        <taxon>Armatimonas</taxon>
    </lineage>
</organism>
<proteinExistence type="predicted"/>
<protein>
    <submittedName>
        <fullName evidence="1">Uncharacterized protein</fullName>
    </submittedName>
</protein>
<evidence type="ECO:0000313" key="2">
    <source>
        <dbReference type="Proteomes" id="UP000520814"/>
    </source>
</evidence>
<sequence length="206" mass="24187">MRFVIPDLVNPMDYPKSVRRAVAQRRDAVIQEWRAHNDALRPTLSPELTWLLDFSLDDGITHSLRIVPAERWLVLTLWVGDAQRGYFEAQLRYEGITLSPMETQLLCLIVADERNDIYWSELEREENGHYIHRIRWHTRIPIGNFHGKDGSYLGYHTLGPELAFRFTDFGRDLRPAPQNYERPKEVITIVQDQSELEGWGDFMHSL</sequence>
<accession>A0A7W9W6V3</accession>